<dbReference type="HAMAP" id="MF_00454">
    <property type="entry name" value="FluC"/>
    <property type="match status" value="1"/>
</dbReference>
<keyword evidence="10" id="KW-0406">Ion transport</keyword>
<feature type="binding site" evidence="10">
    <location>
        <position position="75"/>
    </location>
    <ligand>
        <name>Na(+)</name>
        <dbReference type="ChEBI" id="CHEBI:29101"/>
        <note>structural</note>
    </ligand>
</feature>
<organism evidence="11 12">
    <name type="scientific">Sporosarcina siberiensis</name>
    <dbReference type="NCBI Taxonomy" id="1365606"/>
    <lineage>
        <taxon>Bacteria</taxon>
        <taxon>Bacillati</taxon>
        <taxon>Bacillota</taxon>
        <taxon>Bacilli</taxon>
        <taxon>Bacillales</taxon>
        <taxon>Caryophanaceae</taxon>
        <taxon>Sporosarcina</taxon>
    </lineage>
</organism>
<evidence type="ECO:0000256" key="9">
    <source>
        <dbReference type="ARBA" id="ARBA00049940"/>
    </source>
</evidence>
<evidence type="ECO:0000256" key="6">
    <source>
        <dbReference type="ARBA" id="ARBA00023303"/>
    </source>
</evidence>
<sequence>MKKLVWIGFAGAVGAITRTTIGHLMMDNSGVGFPWGTFSVNMIGTFLLCCFVGIIFSKFQVSKELEEIITIGFIGSFTTFSAFSIETILLVENEQMLTALLYVGTTIIGGLFAGKLGFYTVRKWVV</sequence>
<evidence type="ECO:0000256" key="1">
    <source>
        <dbReference type="ARBA" id="ARBA00004651"/>
    </source>
</evidence>
<feature type="transmembrane region" description="Helical" evidence="10">
    <location>
        <begin position="68"/>
        <end position="91"/>
    </location>
</feature>
<comment type="similarity">
    <text evidence="7 10">Belongs to the fluoride channel Fluc/FEX (TC 1.A.43) family.</text>
</comment>
<reference evidence="12" key="1">
    <citation type="journal article" date="2019" name="Int. J. Syst. Evol. Microbiol.">
        <title>The Global Catalogue of Microorganisms (GCM) 10K type strain sequencing project: providing services to taxonomists for standard genome sequencing and annotation.</title>
        <authorList>
            <consortium name="The Broad Institute Genomics Platform"/>
            <consortium name="The Broad Institute Genome Sequencing Center for Infectious Disease"/>
            <person name="Wu L."/>
            <person name="Ma J."/>
        </authorList>
    </citation>
    <scope>NUCLEOTIDE SEQUENCE [LARGE SCALE GENOMIC DNA]</scope>
    <source>
        <strain evidence="12">CGMCC 4.7177</strain>
    </source>
</reference>
<evidence type="ECO:0000256" key="5">
    <source>
        <dbReference type="ARBA" id="ARBA00023136"/>
    </source>
</evidence>
<dbReference type="Proteomes" id="UP001597218">
    <property type="component" value="Unassembled WGS sequence"/>
</dbReference>
<evidence type="ECO:0000256" key="4">
    <source>
        <dbReference type="ARBA" id="ARBA00022989"/>
    </source>
</evidence>
<keyword evidence="6 10" id="KW-0407">Ion channel</keyword>
<dbReference type="PANTHER" id="PTHR28259:SF1">
    <property type="entry name" value="FLUORIDE EXPORT PROTEIN 1-RELATED"/>
    <property type="match status" value="1"/>
</dbReference>
<proteinExistence type="inferred from homology"/>
<keyword evidence="3 10" id="KW-0812">Transmembrane</keyword>
<evidence type="ECO:0000256" key="7">
    <source>
        <dbReference type="ARBA" id="ARBA00035120"/>
    </source>
</evidence>
<evidence type="ECO:0000313" key="12">
    <source>
        <dbReference type="Proteomes" id="UP001597218"/>
    </source>
</evidence>
<gene>
    <name evidence="10" type="primary">fluC</name>
    <name evidence="10" type="synonym">crcB</name>
    <name evidence="11" type="ORF">ACFSFY_10675</name>
</gene>
<name>A0ABW4SJB0_9BACL</name>
<dbReference type="RefSeq" id="WP_381537924.1">
    <property type="nucleotide sequence ID" value="NZ_JBHUGI010000027.1"/>
</dbReference>
<comment type="function">
    <text evidence="9 10">Fluoride-specific ion channel. Important for reducing fluoride concentration in the cell, thus reducing its toxicity.</text>
</comment>
<evidence type="ECO:0000256" key="10">
    <source>
        <dbReference type="HAMAP-Rule" id="MF_00454"/>
    </source>
</evidence>
<evidence type="ECO:0000256" key="2">
    <source>
        <dbReference type="ARBA" id="ARBA00022475"/>
    </source>
</evidence>
<dbReference type="Pfam" id="PF02537">
    <property type="entry name" value="CRCB"/>
    <property type="match status" value="1"/>
</dbReference>
<evidence type="ECO:0000256" key="8">
    <source>
        <dbReference type="ARBA" id="ARBA00035585"/>
    </source>
</evidence>
<comment type="caution">
    <text evidence="11">The sequence shown here is derived from an EMBL/GenBank/DDBJ whole genome shotgun (WGS) entry which is preliminary data.</text>
</comment>
<keyword evidence="12" id="KW-1185">Reference proteome</keyword>
<dbReference type="EMBL" id="JBHUGI010000027">
    <property type="protein sequence ID" value="MFD1928514.1"/>
    <property type="molecule type" value="Genomic_DNA"/>
</dbReference>
<keyword evidence="10" id="KW-0479">Metal-binding</keyword>
<accession>A0ABW4SJB0</accession>
<keyword evidence="5 10" id="KW-0472">Membrane</keyword>
<evidence type="ECO:0000313" key="11">
    <source>
        <dbReference type="EMBL" id="MFD1928514.1"/>
    </source>
</evidence>
<feature type="transmembrane region" description="Helical" evidence="10">
    <location>
        <begin position="33"/>
        <end position="56"/>
    </location>
</feature>
<dbReference type="PANTHER" id="PTHR28259">
    <property type="entry name" value="FLUORIDE EXPORT PROTEIN 1-RELATED"/>
    <property type="match status" value="1"/>
</dbReference>
<comment type="catalytic activity">
    <reaction evidence="8">
        <text>fluoride(in) = fluoride(out)</text>
        <dbReference type="Rhea" id="RHEA:76159"/>
        <dbReference type="ChEBI" id="CHEBI:17051"/>
    </reaction>
    <physiologicalReaction direction="left-to-right" evidence="8">
        <dbReference type="Rhea" id="RHEA:76160"/>
    </physiologicalReaction>
</comment>
<keyword evidence="10" id="KW-0813">Transport</keyword>
<protein>
    <recommendedName>
        <fullName evidence="10">Fluoride-specific ion channel FluC</fullName>
    </recommendedName>
</protein>
<evidence type="ECO:0000256" key="3">
    <source>
        <dbReference type="ARBA" id="ARBA00022692"/>
    </source>
</evidence>
<dbReference type="InterPro" id="IPR003691">
    <property type="entry name" value="FluC"/>
</dbReference>
<feature type="binding site" evidence="10">
    <location>
        <position position="78"/>
    </location>
    <ligand>
        <name>Na(+)</name>
        <dbReference type="ChEBI" id="CHEBI:29101"/>
        <note>structural</note>
    </ligand>
</feature>
<keyword evidence="4 10" id="KW-1133">Transmembrane helix</keyword>
<comment type="activity regulation">
    <text evidence="10">Na(+) is not transported, but it plays an essential structural role and its presence is essential for fluoride channel function.</text>
</comment>
<feature type="transmembrane region" description="Helical" evidence="10">
    <location>
        <begin position="97"/>
        <end position="118"/>
    </location>
</feature>
<comment type="subcellular location">
    <subcellularLocation>
        <location evidence="1 10">Cell membrane</location>
        <topology evidence="1 10">Multi-pass membrane protein</topology>
    </subcellularLocation>
</comment>
<keyword evidence="10" id="KW-0915">Sodium</keyword>
<keyword evidence="2 10" id="KW-1003">Cell membrane</keyword>